<reference evidence="2" key="1">
    <citation type="submission" date="2019-08" db="EMBL/GenBank/DDBJ databases">
        <authorList>
            <person name="Kucharzyk K."/>
            <person name="Murdoch R.W."/>
            <person name="Higgins S."/>
            <person name="Loffler F."/>
        </authorList>
    </citation>
    <scope>NUCLEOTIDE SEQUENCE</scope>
</reference>
<name>A0A645JFP1_9ZZZZ</name>
<dbReference type="EMBL" id="VSSQ01138168">
    <property type="protein sequence ID" value="MPN61489.1"/>
    <property type="molecule type" value="Genomic_DNA"/>
</dbReference>
<dbReference type="AlphaFoldDB" id="A0A645JFP1"/>
<feature type="domain" description="VOC" evidence="1">
    <location>
        <begin position="1"/>
        <end position="48"/>
    </location>
</feature>
<gene>
    <name evidence="2" type="ORF">SDC9_209226</name>
</gene>
<proteinExistence type="predicted"/>
<dbReference type="InterPro" id="IPR029068">
    <property type="entry name" value="Glyas_Bleomycin-R_OHBP_Dase"/>
</dbReference>
<dbReference type="PROSITE" id="PS51819">
    <property type="entry name" value="VOC"/>
    <property type="match status" value="1"/>
</dbReference>
<protein>
    <recommendedName>
        <fullName evidence="1">VOC domain-containing protein</fullName>
    </recommendedName>
</protein>
<evidence type="ECO:0000313" key="2">
    <source>
        <dbReference type="EMBL" id="MPN61489.1"/>
    </source>
</evidence>
<comment type="caution">
    <text evidence="2">The sequence shown here is derived from an EMBL/GenBank/DDBJ whole genome shotgun (WGS) entry which is preliminary data.</text>
</comment>
<accession>A0A645JFP1</accession>
<dbReference type="InterPro" id="IPR037523">
    <property type="entry name" value="VOC_core"/>
</dbReference>
<evidence type="ECO:0000259" key="1">
    <source>
        <dbReference type="PROSITE" id="PS51819"/>
    </source>
</evidence>
<dbReference type="SUPFAM" id="SSF54593">
    <property type="entry name" value="Glyoxalase/Bleomycin resistance protein/Dihydroxybiphenyl dioxygenase"/>
    <property type="match status" value="1"/>
</dbReference>
<sequence>MADVDKHYREIAEKGAIIVSTPKNQERFPVYAFFMHDPDQYKVEFQYILLPEQQLMGGRK</sequence>
<organism evidence="2">
    <name type="scientific">bioreactor metagenome</name>
    <dbReference type="NCBI Taxonomy" id="1076179"/>
    <lineage>
        <taxon>unclassified sequences</taxon>
        <taxon>metagenomes</taxon>
        <taxon>ecological metagenomes</taxon>
    </lineage>
</organism>
<dbReference type="Gene3D" id="3.10.180.10">
    <property type="entry name" value="2,3-Dihydroxybiphenyl 1,2-Dioxygenase, domain 1"/>
    <property type="match status" value="1"/>
</dbReference>